<dbReference type="RefSeq" id="WP_317564903.1">
    <property type="nucleotide sequence ID" value="NZ_JAWLJX010000004.1"/>
</dbReference>
<comment type="caution">
    <text evidence="1">The sequence shown here is derived from an EMBL/GenBank/DDBJ whole genome shotgun (WGS) entry which is preliminary data.</text>
</comment>
<accession>A0ABU4BED6</accession>
<dbReference type="SUPFAM" id="SSF47413">
    <property type="entry name" value="lambda repressor-like DNA-binding domains"/>
    <property type="match status" value="1"/>
</dbReference>
<name>A0ABU4BED6_9NOCA</name>
<evidence type="ECO:0000313" key="2">
    <source>
        <dbReference type="Proteomes" id="UP001185755"/>
    </source>
</evidence>
<dbReference type="EMBL" id="JAWLJX010000004">
    <property type="protein sequence ID" value="MDV6262545.1"/>
    <property type="molecule type" value="Genomic_DNA"/>
</dbReference>
<evidence type="ECO:0000313" key="1">
    <source>
        <dbReference type="EMBL" id="MDV6262545.1"/>
    </source>
</evidence>
<organism evidence="1 2">
    <name type="scientific">Rhodococcoides yunnanense</name>
    <dbReference type="NCBI Taxonomy" id="278209"/>
    <lineage>
        <taxon>Bacteria</taxon>
        <taxon>Bacillati</taxon>
        <taxon>Actinomycetota</taxon>
        <taxon>Actinomycetes</taxon>
        <taxon>Mycobacteriales</taxon>
        <taxon>Nocardiaceae</taxon>
        <taxon>Rhodococcoides</taxon>
    </lineage>
</organism>
<reference evidence="1 2" key="1">
    <citation type="submission" date="2023-10" db="EMBL/GenBank/DDBJ databases">
        <title>Development of a sustainable strategy for remediation of hydrocarbon-contaminated territories based on the waste exchange concept.</title>
        <authorList>
            <person name="Krivoruchko A."/>
        </authorList>
    </citation>
    <scope>NUCLEOTIDE SEQUENCE [LARGE SCALE GENOMIC DNA]</scope>
    <source>
        <strain evidence="1 2">IEGM 1323</strain>
    </source>
</reference>
<dbReference type="InterPro" id="IPR010982">
    <property type="entry name" value="Lambda_DNA-bd_dom_sf"/>
</dbReference>
<gene>
    <name evidence="1" type="ORF">R3P96_14485</name>
</gene>
<sequence>MPRAVTTFGPHGCQPLADYIVRQRWTYVLLAGALGVSERHVRNVSNGWTRPNAILRERLPQLMNASLDDLFTGSAIAEDFATRPKRKAHAS</sequence>
<keyword evidence="2" id="KW-1185">Reference proteome</keyword>
<proteinExistence type="predicted"/>
<protein>
    <submittedName>
        <fullName evidence="1">Uncharacterized protein</fullName>
    </submittedName>
</protein>
<dbReference type="Proteomes" id="UP001185755">
    <property type="component" value="Unassembled WGS sequence"/>
</dbReference>